<feature type="region of interest" description="Disordered" evidence="1">
    <location>
        <begin position="165"/>
        <end position="195"/>
    </location>
</feature>
<accession>A0A5M8FJN1</accession>
<protein>
    <submittedName>
        <fullName evidence="4">DUF2063 domain-containing protein</fullName>
    </submittedName>
</protein>
<evidence type="ECO:0000313" key="4">
    <source>
        <dbReference type="EMBL" id="KAA6184190.1"/>
    </source>
</evidence>
<dbReference type="Gene3D" id="1.10.150.690">
    <property type="entry name" value="DUF2063"/>
    <property type="match status" value="1"/>
</dbReference>
<comment type="caution">
    <text evidence="4">The sequence shown here is derived from an EMBL/GenBank/DDBJ whole genome shotgun (WGS) entry which is preliminary data.</text>
</comment>
<dbReference type="AlphaFoldDB" id="A0A5M8FJN1"/>
<name>A0A5M8FJN1_9GAMM</name>
<dbReference type="Pfam" id="PF09836">
    <property type="entry name" value="DUF2063"/>
    <property type="match status" value="1"/>
</dbReference>
<feature type="compositionally biased region" description="Pro residues" evidence="1">
    <location>
        <begin position="293"/>
        <end position="303"/>
    </location>
</feature>
<keyword evidence="5" id="KW-1185">Reference proteome</keyword>
<dbReference type="RefSeq" id="WP_150093926.1">
    <property type="nucleotide sequence ID" value="NZ_JBFUOH010000037.1"/>
</dbReference>
<feature type="compositionally biased region" description="Pro residues" evidence="1">
    <location>
        <begin position="167"/>
        <end position="177"/>
    </location>
</feature>
<dbReference type="InterPro" id="IPR018640">
    <property type="entry name" value="DUF2063"/>
</dbReference>
<feature type="domain" description="NGO1945-like C-terminal" evidence="3">
    <location>
        <begin position="148"/>
        <end position="262"/>
    </location>
</feature>
<evidence type="ECO:0000259" key="3">
    <source>
        <dbReference type="Pfam" id="PF22106"/>
    </source>
</evidence>
<reference evidence="4 5" key="1">
    <citation type="submission" date="2019-09" db="EMBL/GenBank/DDBJ databases">
        <title>Whole-genome sequence of the purple sulfur bacterium Thiohalocapsa marina DSM 19078.</title>
        <authorList>
            <person name="Kyndt J.A."/>
            <person name="Meyer T.E."/>
        </authorList>
    </citation>
    <scope>NUCLEOTIDE SEQUENCE [LARGE SCALE GENOMIC DNA]</scope>
    <source>
        <strain evidence="4 5">DSM 19078</strain>
    </source>
</reference>
<evidence type="ECO:0000256" key="1">
    <source>
        <dbReference type="SAM" id="MobiDB-lite"/>
    </source>
</evidence>
<organism evidence="4 5">
    <name type="scientific">Thiohalocapsa marina</name>
    <dbReference type="NCBI Taxonomy" id="424902"/>
    <lineage>
        <taxon>Bacteria</taxon>
        <taxon>Pseudomonadati</taxon>
        <taxon>Pseudomonadota</taxon>
        <taxon>Gammaproteobacteria</taxon>
        <taxon>Chromatiales</taxon>
        <taxon>Chromatiaceae</taxon>
        <taxon>Thiohalocapsa</taxon>
    </lineage>
</organism>
<gene>
    <name evidence="4" type="ORF">F2Q65_13440</name>
</gene>
<evidence type="ECO:0000313" key="5">
    <source>
        <dbReference type="Proteomes" id="UP000322981"/>
    </source>
</evidence>
<proteinExistence type="predicted"/>
<sequence>MDKAGLAQTQREFARHLRDPAHCPAPDGIDAQRMAVYRDLVLNTLSGLLAGSFPVLRRLLSASQWQALVRDFLSCHRCHTPLFLELAQEFLDYLGNERTPAAEDPPFLLELAHYEWVELALSVSDEDPDPALADAQGDLLSGRPLLTPLLWNLCYRFPVHRIGPDYRLPPSPSPDPAPGRAADATPDGAPGTPPTRLLVWRDQGDRVRFLQINALTQRLIQLLQEPTTTNGRALLEQIAAELDHPDPDAVVSAGARLLLDLRERQVILGTCRDQSAARSSMRKPSSSSTSPVTAPPSKPPSMP</sequence>
<dbReference type="Gene3D" id="3.90.930.50">
    <property type="match status" value="1"/>
</dbReference>
<dbReference type="InterPro" id="IPR054098">
    <property type="entry name" value="NGO1945-like_C"/>
</dbReference>
<dbReference type="OrthoDB" id="4146344at2"/>
<feature type="compositionally biased region" description="Low complexity" evidence="1">
    <location>
        <begin position="178"/>
        <end position="195"/>
    </location>
</feature>
<feature type="compositionally biased region" description="Low complexity" evidence="1">
    <location>
        <begin position="276"/>
        <end position="292"/>
    </location>
</feature>
<dbReference type="Pfam" id="PF22106">
    <property type="entry name" value="NGO1945_C"/>
    <property type="match status" value="1"/>
</dbReference>
<dbReference type="InterPro" id="IPR044922">
    <property type="entry name" value="DUF2063_N_sf"/>
</dbReference>
<dbReference type="Proteomes" id="UP000322981">
    <property type="component" value="Unassembled WGS sequence"/>
</dbReference>
<dbReference type="EMBL" id="VWXX01000023">
    <property type="protein sequence ID" value="KAA6184190.1"/>
    <property type="molecule type" value="Genomic_DNA"/>
</dbReference>
<feature type="region of interest" description="Disordered" evidence="1">
    <location>
        <begin position="272"/>
        <end position="303"/>
    </location>
</feature>
<evidence type="ECO:0000259" key="2">
    <source>
        <dbReference type="Pfam" id="PF09836"/>
    </source>
</evidence>
<feature type="domain" description="Putative DNA-binding" evidence="2">
    <location>
        <begin position="8"/>
        <end position="94"/>
    </location>
</feature>